<dbReference type="Proteomes" id="UP000544222">
    <property type="component" value="Unassembled WGS sequence"/>
</dbReference>
<dbReference type="RefSeq" id="WP_183412090.1">
    <property type="nucleotide sequence ID" value="NZ_JACHYB010000001.1"/>
</dbReference>
<dbReference type="EMBL" id="JACHYB010000001">
    <property type="protein sequence ID" value="MBB3186153.1"/>
    <property type="molecule type" value="Genomic_DNA"/>
</dbReference>
<organism evidence="3 4">
    <name type="scientific">Microbacter margulisiae</name>
    <dbReference type="NCBI Taxonomy" id="1350067"/>
    <lineage>
        <taxon>Bacteria</taxon>
        <taxon>Pseudomonadati</taxon>
        <taxon>Bacteroidota</taxon>
        <taxon>Bacteroidia</taxon>
        <taxon>Bacteroidales</taxon>
        <taxon>Porphyromonadaceae</taxon>
        <taxon>Microbacter</taxon>
    </lineage>
</organism>
<gene>
    <name evidence="3" type="ORF">FHX64_000316</name>
</gene>
<reference evidence="3 4" key="1">
    <citation type="submission" date="2020-08" db="EMBL/GenBank/DDBJ databases">
        <title>Genomic Encyclopedia of Type Strains, Phase IV (KMG-IV): sequencing the most valuable type-strain genomes for metagenomic binning, comparative biology and taxonomic classification.</title>
        <authorList>
            <person name="Goeker M."/>
        </authorList>
    </citation>
    <scope>NUCLEOTIDE SEQUENCE [LARGE SCALE GENOMIC DNA]</scope>
    <source>
        <strain evidence="3 4">DSM 27471</strain>
    </source>
</reference>
<comment type="caution">
    <text evidence="3">The sequence shown here is derived from an EMBL/GenBank/DDBJ whole genome shotgun (WGS) entry which is preliminary data.</text>
</comment>
<accession>A0A7W5H050</accession>
<dbReference type="Gene3D" id="2.40.160.60">
    <property type="entry name" value="Outer membrane protein transport protein (OMPP1/FadL/TodX)"/>
    <property type="match status" value="1"/>
</dbReference>
<evidence type="ECO:0000313" key="4">
    <source>
        <dbReference type="Proteomes" id="UP000544222"/>
    </source>
</evidence>
<name>A0A7W5H050_9PORP</name>
<feature type="domain" description="DUF5723" evidence="2">
    <location>
        <begin position="42"/>
        <end position="424"/>
    </location>
</feature>
<dbReference type="InterPro" id="IPR043781">
    <property type="entry name" value="DUF5723"/>
</dbReference>
<evidence type="ECO:0000259" key="2">
    <source>
        <dbReference type="Pfam" id="PF18990"/>
    </source>
</evidence>
<feature type="compositionally biased region" description="Basic and acidic residues" evidence="1">
    <location>
        <begin position="467"/>
        <end position="479"/>
    </location>
</feature>
<dbReference type="Pfam" id="PF18990">
    <property type="entry name" value="DUF5723"/>
    <property type="match status" value="1"/>
</dbReference>
<sequence length="489" mass="54024">MKSLLFIIALLIILGVGSNAVSAQVNTLYFMENAPSRTLLNPSFIPTQSFYIELPVISGLSGMAGDNSFTLDDLLMPYNGKTITAFHPDANPDAFLNSLHSTTSATFQNRINLLGLGFRLNQNYFTFGLSEHANFNLNVPKDLFNLILKGTPDTINTNSFNLKSLGSDETAYLETAFGYARQVTDQLSVGGRVKLLFGQLHADASFSQFELNVNRQIIQMTGNGTARITAPFEIAQNSDGTPDFSNTNKHGWGKIVGFGMGFDLGMNYAVMDNFHISAALTDIGFIHWRRSSWEAQMINNVSFSGMNVTLNSNNTSFGQQLADSVKNAFIYTKDGTGYTTALEGRFRLGAEYGLFDNKMAFGMLWQNSFGGPLSYDELTLSANFRPVYWFNGALSYSFLNGDMGTIGLGLNLIAGPLNFILSSDYVPLYFSKDGYPIKSKYMNFQLGIALTFGHKTKAQLHKMSQKQQEEQQKEEEKDQPSINASPLLN</sequence>
<evidence type="ECO:0000313" key="3">
    <source>
        <dbReference type="EMBL" id="MBB3186153.1"/>
    </source>
</evidence>
<feature type="region of interest" description="Disordered" evidence="1">
    <location>
        <begin position="461"/>
        <end position="489"/>
    </location>
</feature>
<keyword evidence="4" id="KW-1185">Reference proteome</keyword>
<feature type="compositionally biased region" description="Polar residues" evidence="1">
    <location>
        <begin position="480"/>
        <end position="489"/>
    </location>
</feature>
<dbReference type="AlphaFoldDB" id="A0A7W5H050"/>
<proteinExistence type="predicted"/>
<evidence type="ECO:0000256" key="1">
    <source>
        <dbReference type="SAM" id="MobiDB-lite"/>
    </source>
</evidence>
<protein>
    <recommendedName>
        <fullName evidence="2">DUF5723 domain-containing protein</fullName>
    </recommendedName>
</protein>